<proteinExistence type="predicted"/>
<evidence type="ECO:0000313" key="2">
    <source>
        <dbReference type="EMBL" id="QOV91045.1"/>
    </source>
</evidence>
<dbReference type="Proteomes" id="UP000593765">
    <property type="component" value="Chromosome"/>
</dbReference>
<reference evidence="2 3" key="1">
    <citation type="submission" date="2020-10" db="EMBL/GenBank/DDBJ databases">
        <title>Wide distribution of Phycisphaera-like planctomycetes from WD2101 soil group in peatlands and genome analysis of the first cultivated representative.</title>
        <authorList>
            <person name="Dedysh S.N."/>
            <person name="Beletsky A.V."/>
            <person name="Ivanova A."/>
            <person name="Kulichevskaya I.S."/>
            <person name="Suzina N.E."/>
            <person name="Philippov D.A."/>
            <person name="Rakitin A.L."/>
            <person name="Mardanov A.V."/>
            <person name="Ravin N.V."/>
        </authorList>
    </citation>
    <scope>NUCLEOTIDE SEQUENCE [LARGE SCALE GENOMIC DNA]</scope>
    <source>
        <strain evidence="2 3">M1803</strain>
    </source>
</reference>
<dbReference type="RefSeq" id="WP_206294154.1">
    <property type="nucleotide sequence ID" value="NZ_CP063458.1"/>
</dbReference>
<dbReference type="EMBL" id="CP063458">
    <property type="protein sequence ID" value="QOV91045.1"/>
    <property type="molecule type" value="Genomic_DNA"/>
</dbReference>
<dbReference type="AlphaFoldDB" id="A0A7M2WZZ3"/>
<dbReference type="Pfam" id="PF07238">
    <property type="entry name" value="PilZ"/>
    <property type="match status" value="1"/>
</dbReference>
<name>A0A7M2WZZ3_9BACT</name>
<sequence length="141" mass="15455">MQLTLKLLQLVAENLRSDEFSSRAKRTEPRVGLRAKAKIVPMVVDDRGIPPMEIWVRDISSSGIGFVVNRALPQGSFFLLKLQTPARDDLSIQYKVTYTNAIGGGSHVVGACFDRVVCANPTYVQGPLKMLGQRKAPKTAA</sequence>
<organism evidence="2 3">
    <name type="scientific">Humisphaera borealis</name>
    <dbReference type="NCBI Taxonomy" id="2807512"/>
    <lineage>
        <taxon>Bacteria</taxon>
        <taxon>Pseudomonadati</taxon>
        <taxon>Planctomycetota</taxon>
        <taxon>Phycisphaerae</taxon>
        <taxon>Tepidisphaerales</taxon>
        <taxon>Tepidisphaeraceae</taxon>
        <taxon>Humisphaera</taxon>
    </lineage>
</organism>
<evidence type="ECO:0000259" key="1">
    <source>
        <dbReference type="Pfam" id="PF07238"/>
    </source>
</evidence>
<feature type="domain" description="PilZ" evidence="1">
    <location>
        <begin position="25"/>
        <end position="114"/>
    </location>
</feature>
<accession>A0A7M2WZZ3</accession>
<evidence type="ECO:0000313" key="3">
    <source>
        <dbReference type="Proteomes" id="UP000593765"/>
    </source>
</evidence>
<gene>
    <name evidence="2" type="ORF">IPV69_06705</name>
</gene>
<dbReference type="GO" id="GO:0035438">
    <property type="term" value="F:cyclic-di-GMP binding"/>
    <property type="evidence" value="ECO:0007669"/>
    <property type="project" value="InterPro"/>
</dbReference>
<keyword evidence="3" id="KW-1185">Reference proteome</keyword>
<protein>
    <submittedName>
        <fullName evidence="2">PilZ domain-containing protein</fullName>
    </submittedName>
</protein>
<dbReference type="InterPro" id="IPR009875">
    <property type="entry name" value="PilZ_domain"/>
</dbReference>
<dbReference type="KEGG" id="hbs:IPV69_06705"/>